<name>A0A6M3LN36_9ZZZZ</name>
<organism evidence="1">
    <name type="scientific">viral metagenome</name>
    <dbReference type="NCBI Taxonomy" id="1070528"/>
    <lineage>
        <taxon>unclassified sequences</taxon>
        <taxon>metagenomes</taxon>
        <taxon>organismal metagenomes</taxon>
    </lineage>
</organism>
<sequence>MHDMTEIKCEYCNESYAAYKKGRTHCRKPNCRTKEIKKQLNDLQYFIELFCVHKIEATIEFRFAGNDKLSKDAKINSVSRVNDGLREENNNLVTGINLNELIDYFKPILWKGVKGNFIIKTLKDGTIDPMILNETFTEIANPVIIGNNLIINGSAKI</sequence>
<reference evidence="1" key="1">
    <citation type="submission" date="2020-03" db="EMBL/GenBank/DDBJ databases">
        <title>The deep terrestrial virosphere.</title>
        <authorList>
            <person name="Holmfeldt K."/>
            <person name="Nilsson E."/>
            <person name="Simone D."/>
            <person name="Lopez-Fernandez M."/>
            <person name="Wu X."/>
            <person name="de Brujin I."/>
            <person name="Lundin D."/>
            <person name="Andersson A."/>
            <person name="Bertilsson S."/>
            <person name="Dopson M."/>
        </authorList>
    </citation>
    <scope>NUCLEOTIDE SEQUENCE</scope>
    <source>
        <strain evidence="1">MM415B03737</strain>
    </source>
</reference>
<protein>
    <submittedName>
        <fullName evidence="1">Uncharacterized protein</fullName>
    </submittedName>
</protein>
<dbReference type="AlphaFoldDB" id="A0A6M3LN36"/>
<evidence type="ECO:0000313" key="1">
    <source>
        <dbReference type="EMBL" id="QJA94794.1"/>
    </source>
</evidence>
<gene>
    <name evidence="1" type="ORF">MM415B03737_0005</name>
</gene>
<dbReference type="EMBL" id="MT143261">
    <property type="protein sequence ID" value="QJA94794.1"/>
    <property type="molecule type" value="Genomic_DNA"/>
</dbReference>
<accession>A0A6M3LN36</accession>
<proteinExistence type="predicted"/>